<dbReference type="Proteomes" id="UP000244867">
    <property type="component" value="Unassembled WGS sequence"/>
</dbReference>
<evidence type="ECO:0000313" key="2">
    <source>
        <dbReference type="EMBL" id="PUA80488.1"/>
    </source>
</evidence>
<keyword evidence="1" id="KW-0812">Transmembrane</keyword>
<reference evidence="2 3" key="1">
    <citation type="submission" date="2018-03" db="EMBL/GenBank/DDBJ databases">
        <authorList>
            <person name="Keele B.F."/>
        </authorList>
    </citation>
    <scope>NUCLEOTIDE SEQUENCE [LARGE SCALE GENOMIC DNA]</scope>
    <source>
        <strain evidence="2 3">IB-3</strain>
    </source>
</reference>
<dbReference type="AlphaFoldDB" id="A0A2R7YVT8"/>
<keyword evidence="3" id="KW-1185">Reference proteome</keyword>
<gene>
    <name evidence="2" type="ORF">C7S10_14335</name>
</gene>
<proteinExistence type="predicted"/>
<keyword evidence="1" id="KW-1133">Transmembrane helix</keyword>
<evidence type="ECO:0000256" key="1">
    <source>
        <dbReference type="SAM" id="Phobius"/>
    </source>
</evidence>
<accession>A0A2R7YVT8</accession>
<evidence type="ECO:0000313" key="3">
    <source>
        <dbReference type="Proteomes" id="UP000244867"/>
    </source>
</evidence>
<name>A0A2R7YVT8_9ACTN</name>
<organism evidence="2 3">
    <name type="scientific">Nocardioides currus</name>
    <dbReference type="NCBI Taxonomy" id="2133958"/>
    <lineage>
        <taxon>Bacteria</taxon>
        <taxon>Bacillati</taxon>
        <taxon>Actinomycetota</taxon>
        <taxon>Actinomycetes</taxon>
        <taxon>Propionibacteriales</taxon>
        <taxon>Nocardioidaceae</taxon>
        <taxon>Nocardioides</taxon>
    </lineage>
</organism>
<sequence length="60" mass="6529">MAFSYLVSGATIYGLVGWGLDRWLGTRFLVVIGILLGVALAIYMTFGRFGGLASRQDKQT</sequence>
<keyword evidence="1" id="KW-0472">Membrane</keyword>
<feature type="transmembrane region" description="Helical" evidence="1">
    <location>
        <begin position="28"/>
        <end position="46"/>
    </location>
</feature>
<dbReference type="EMBL" id="PYXZ01000006">
    <property type="protein sequence ID" value="PUA80488.1"/>
    <property type="molecule type" value="Genomic_DNA"/>
</dbReference>
<evidence type="ECO:0008006" key="4">
    <source>
        <dbReference type="Google" id="ProtNLM"/>
    </source>
</evidence>
<comment type="caution">
    <text evidence="2">The sequence shown here is derived from an EMBL/GenBank/DDBJ whole genome shotgun (WGS) entry which is preliminary data.</text>
</comment>
<protein>
    <recommendedName>
        <fullName evidence="4">AtpZ/AtpI family protein</fullName>
    </recommendedName>
</protein>